<keyword evidence="3" id="KW-1185">Reference proteome</keyword>
<dbReference type="SUPFAM" id="SSF51905">
    <property type="entry name" value="FAD/NAD(P)-binding domain"/>
    <property type="match status" value="1"/>
</dbReference>
<gene>
    <name evidence="2" type="ORF">P280DRAFT_406045</name>
</gene>
<dbReference type="PRINTS" id="PR00419">
    <property type="entry name" value="ADXRDTASE"/>
</dbReference>
<sequence>MHWAFVLSALTSYYSLTVSAWPTKPHKPPVCIIGAGPAGLTAAGRLEAKGIEAVIFEKQEEIGGKCQSYYDEEGIFHPLGAAFFSNVTYTETVKVVDESGVSIEEFALAGARQQYEFNVTTGATRAVPASSAQFLQLMAAEIPRYVQLWNRDFAPISTTSYKKGVPESLTVSGSEWFQKNNFTALPIMLVNPLALYGYGDIRRIPALYILQYFSPDLLTGFVGQHNVYYTDFNKIWVEWAKKKLCKTQINLSHEVRCIDRSGKNPVVKYTKPHGNFIRWGKQECDSLIFAFPPTIENLERVGLDITEDEHEVFQNVAVENYFSSAVEMKLPFGVSYIANSSTLGVPPPNNGEPVAVLHLSSRSNVSTSWSWGPYKEFQAESTARDLLNTTLSSINKDPRNGTTPAQPLCPTDIRAFRKWDYFPHFDTEPLKNGAYAKLNRLQGCNKSFWASGLNGMEIVEWAVRAGQDVVDTYY</sequence>
<feature type="signal peptide" evidence="1">
    <location>
        <begin position="1"/>
        <end position="20"/>
    </location>
</feature>
<dbReference type="GO" id="GO:0016491">
    <property type="term" value="F:oxidoreductase activity"/>
    <property type="evidence" value="ECO:0007669"/>
    <property type="project" value="TreeGrafter"/>
</dbReference>
<feature type="chain" id="PRO_5025491170" evidence="1">
    <location>
        <begin position="21"/>
        <end position="474"/>
    </location>
</feature>
<dbReference type="Gene3D" id="3.50.50.60">
    <property type="entry name" value="FAD/NAD(P)-binding domain"/>
    <property type="match status" value="1"/>
</dbReference>
<evidence type="ECO:0000313" key="2">
    <source>
        <dbReference type="EMBL" id="KAF2637894.1"/>
    </source>
</evidence>
<evidence type="ECO:0000313" key="3">
    <source>
        <dbReference type="Proteomes" id="UP000799753"/>
    </source>
</evidence>
<protein>
    <submittedName>
        <fullName evidence="2">FAD/NAD(P)-binding domain-containing protein</fullName>
    </submittedName>
</protein>
<dbReference type="PANTHER" id="PTHR42923:SF3">
    <property type="entry name" value="PROTOPORPHYRINOGEN OXIDASE"/>
    <property type="match status" value="1"/>
</dbReference>
<name>A0A6A6RV77_9PLEO</name>
<accession>A0A6A6RV77</accession>
<organism evidence="2 3">
    <name type="scientific">Massarina eburnea CBS 473.64</name>
    <dbReference type="NCBI Taxonomy" id="1395130"/>
    <lineage>
        <taxon>Eukaryota</taxon>
        <taxon>Fungi</taxon>
        <taxon>Dikarya</taxon>
        <taxon>Ascomycota</taxon>
        <taxon>Pezizomycotina</taxon>
        <taxon>Dothideomycetes</taxon>
        <taxon>Pleosporomycetidae</taxon>
        <taxon>Pleosporales</taxon>
        <taxon>Massarineae</taxon>
        <taxon>Massarinaceae</taxon>
        <taxon>Massarina</taxon>
    </lineage>
</organism>
<dbReference type="PANTHER" id="PTHR42923">
    <property type="entry name" value="PROTOPORPHYRINOGEN OXIDASE"/>
    <property type="match status" value="1"/>
</dbReference>
<keyword evidence="1" id="KW-0732">Signal</keyword>
<reference evidence="2" key="1">
    <citation type="journal article" date="2020" name="Stud. Mycol.">
        <title>101 Dothideomycetes genomes: a test case for predicting lifestyles and emergence of pathogens.</title>
        <authorList>
            <person name="Haridas S."/>
            <person name="Albert R."/>
            <person name="Binder M."/>
            <person name="Bloem J."/>
            <person name="Labutti K."/>
            <person name="Salamov A."/>
            <person name="Andreopoulos B."/>
            <person name="Baker S."/>
            <person name="Barry K."/>
            <person name="Bills G."/>
            <person name="Bluhm B."/>
            <person name="Cannon C."/>
            <person name="Castanera R."/>
            <person name="Culley D."/>
            <person name="Daum C."/>
            <person name="Ezra D."/>
            <person name="Gonzalez J."/>
            <person name="Henrissat B."/>
            <person name="Kuo A."/>
            <person name="Liang C."/>
            <person name="Lipzen A."/>
            <person name="Lutzoni F."/>
            <person name="Magnuson J."/>
            <person name="Mondo S."/>
            <person name="Nolan M."/>
            <person name="Ohm R."/>
            <person name="Pangilinan J."/>
            <person name="Park H.-J."/>
            <person name="Ramirez L."/>
            <person name="Alfaro M."/>
            <person name="Sun H."/>
            <person name="Tritt A."/>
            <person name="Yoshinaga Y."/>
            <person name="Zwiers L.-H."/>
            <person name="Turgeon B."/>
            <person name="Goodwin S."/>
            <person name="Spatafora J."/>
            <person name="Crous P."/>
            <person name="Grigoriev I."/>
        </authorList>
    </citation>
    <scope>NUCLEOTIDE SEQUENCE</scope>
    <source>
        <strain evidence="2">CBS 473.64</strain>
    </source>
</reference>
<dbReference type="EMBL" id="MU006791">
    <property type="protein sequence ID" value="KAF2637894.1"/>
    <property type="molecule type" value="Genomic_DNA"/>
</dbReference>
<dbReference type="InterPro" id="IPR036188">
    <property type="entry name" value="FAD/NAD-bd_sf"/>
</dbReference>
<dbReference type="Gene3D" id="1.10.405.20">
    <property type="match status" value="1"/>
</dbReference>
<dbReference type="OrthoDB" id="5046242at2759"/>
<proteinExistence type="predicted"/>
<evidence type="ECO:0000256" key="1">
    <source>
        <dbReference type="SAM" id="SignalP"/>
    </source>
</evidence>
<dbReference type="Pfam" id="PF13450">
    <property type="entry name" value="NAD_binding_8"/>
    <property type="match status" value="1"/>
</dbReference>
<dbReference type="Gene3D" id="3.30.70.1990">
    <property type="match status" value="1"/>
</dbReference>
<dbReference type="InterPro" id="IPR050464">
    <property type="entry name" value="Zeta_carotene_desat/Oxidored"/>
</dbReference>
<dbReference type="AlphaFoldDB" id="A0A6A6RV77"/>
<dbReference type="Proteomes" id="UP000799753">
    <property type="component" value="Unassembled WGS sequence"/>
</dbReference>